<accession>A0A1J4KBG4</accession>
<dbReference type="PANTHER" id="PTHR45808">
    <property type="entry name" value="RHO GTPASE-ACTIVATING PROTEIN 68F"/>
    <property type="match status" value="1"/>
</dbReference>
<dbReference type="Pfam" id="PF00620">
    <property type="entry name" value="RhoGAP"/>
    <property type="match status" value="1"/>
</dbReference>
<dbReference type="GO" id="GO:0005096">
    <property type="term" value="F:GTPase activator activity"/>
    <property type="evidence" value="ECO:0007669"/>
    <property type="project" value="TreeGrafter"/>
</dbReference>
<feature type="domain" description="Rho-GAP" evidence="1">
    <location>
        <begin position="1"/>
        <end position="197"/>
    </location>
</feature>
<evidence type="ECO:0000259" key="1">
    <source>
        <dbReference type="PROSITE" id="PS50238"/>
    </source>
</evidence>
<dbReference type="AlphaFoldDB" id="A0A1J4KBG4"/>
<dbReference type="CDD" id="cd00159">
    <property type="entry name" value="RhoGAP"/>
    <property type="match status" value="1"/>
</dbReference>
<gene>
    <name evidence="2" type="ORF">TRFO_24753</name>
</gene>
<proteinExistence type="predicted"/>
<dbReference type="OrthoDB" id="185175at2759"/>
<dbReference type="VEuPathDB" id="TrichDB:TRFO_24753"/>
<protein>
    <submittedName>
        <fullName evidence="2">RhoGAP domain containing protein</fullName>
    </submittedName>
</protein>
<dbReference type="InterPro" id="IPR000198">
    <property type="entry name" value="RhoGAP_dom"/>
</dbReference>
<dbReference type="GO" id="GO:0007264">
    <property type="term" value="P:small GTPase-mediated signal transduction"/>
    <property type="evidence" value="ECO:0007669"/>
    <property type="project" value="TreeGrafter"/>
</dbReference>
<evidence type="ECO:0000313" key="3">
    <source>
        <dbReference type="Proteomes" id="UP000179807"/>
    </source>
</evidence>
<dbReference type="Proteomes" id="UP000179807">
    <property type="component" value="Unassembled WGS sequence"/>
</dbReference>
<dbReference type="GO" id="GO:0005737">
    <property type="term" value="C:cytoplasm"/>
    <property type="evidence" value="ECO:0007669"/>
    <property type="project" value="TreeGrafter"/>
</dbReference>
<dbReference type="InterPro" id="IPR008936">
    <property type="entry name" value="Rho_GTPase_activation_prot"/>
</dbReference>
<sequence>MNPQYFSRSPEQFGGKIPFVVSDLIEKLRELDAANVEGIFRLSGSARDISDLANMLDHGRVKDWSNFSNVHTISCTLKKYFRDMVTYDALLPYEYFQTAIDIPNKSANDDEAAAKFKELMNKLTPARRNTFAVLIKYLFEVSQSPTSKMHPQNLAIVFAPNLLTKQPGKIDPEEALLFNAQQNKAIATMIRLYEKIFDDINIGPELFVTDEDLEILASPPINARDLPRIIELRNLRKESLIPFVPGEMLADPAFVRPTRVVAVE</sequence>
<dbReference type="PROSITE" id="PS50238">
    <property type="entry name" value="RHOGAP"/>
    <property type="match status" value="1"/>
</dbReference>
<comment type="caution">
    <text evidence="2">The sequence shown here is derived from an EMBL/GenBank/DDBJ whole genome shotgun (WGS) entry which is preliminary data.</text>
</comment>
<dbReference type="SUPFAM" id="SSF48350">
    <property type="entry name" value="GTPase activation domain, GAP"/>
    <property type="match status" value="1"/>
</dbReference>
<dbReference type="EMBL" id="MLAK01000707">
    <property type="protein sequence ID" value="OHT07028.1"/>
    <property type="molecule type" value="Genomic_DNA"/>
</dbReference>
<dbReference type="PANTHER" id="PTHR45808:SF2">
    <property type="entry name" value="RHO GTPASE-ACTIVATING PROTEIN 68F"/>
    <property type="match status" value="1"/>
</dbReference>
<name>A0A1J4KBG4_9EUKA</name>
<organism evidence="2 3">
    <name type="scientific">Tritrichomonas foetus</name>
    <dbReference type="NCBI Taxonomy" id="1144522"/>
    <lineage>
        <taxon>Eukaryota</taxon>
        <taxon>Metamonada</taxon>
        <taxon>Parabasalia</taxon>
        <taxon>Tritrichomonadida</taxon>
        <taxon>Tritrichomonadidae</taxon>
        <taxon>Tritrichomonas</taxon>
    </lineage>
</organism>
<dbReference type="Gene3D" id="1.10.555.10">
    <property type="entry name" value="Rho GTPase activation protein"/>
    <property type="match status" value="1"/>
</dbReference>
<dbReference type="GeneID" id="94838635"/>
<evidence type="ECO:0000313" key="2">
    <source>
        <dbReference type="EMBL" id="OHT07028.1"/>
    </source>
</evidence>
<keyword evidence="3" id="KW-1185">Reference proteome</keyword>
<dbReference type="SMART" id="SM00324">
    <property type="entry name" value="RhoGAP"/>
    <property type="match status" value="1"/>
</dbReference>
<dbReference type="RefSeq" id="XP_068360164.1">
    <property type="nucleotide sequence ID" value="XM_068503931.1"/>
</dbReference>
<reference evidence="2" key="1">
    <citation type="submission" date="2016-10" db="EMBL/GenBank/DDBJ databases">
        <authorList>
            <person name="Benchimol M."/>
            <person name="Almeida L.G."/>
            <person name="Vasconcelos A.T."/>
            <person name="Perreira-Neves A."/>
            <person name="Rosa I.A."/>
            <person name="Tasca T."/>
            <person name="Bogo M.R."/>
            <person name="de Souza W."/>
        </authorList>
    </citation>
    <scope>NUCLEOTIDE SEQUENCE [LARGE SCALE GENOMIC DNA]</scope>
    <source>
        <strain evidence="2">K</strain>
    </source>
</reference>